<feature type="region of interest" description="Disordered" evidence="1">
    <location>
        <begin position="1"/>
        <end position="26"/>
    </location>
</feature>
<sequence>MTTPNTPTATTPSPAASGALSSGRDSPRIAEAVVAGIAGPAAREVRGGYALGGGAARIA</sequence>
<keyword evidence="3" id="KW-1185">Reference proteome</keyword>
<comment type="caution">
    <text evidence="2">The sequence shown here is derived from an EMBL/GenBank/DDBJ whole genome shotgun (WGS) entry which is preliminary data.</text>
</comment>
<gene>
    <name evidence="2" type="ORF">WG925_03005</name>
</gene>
<dbReference type="Proteomes" id="UP001367513">
    <property type="component" value="Unassembled WGS sequence"/>
</dbReference>
<name>A0ABU9AB77_PSEA5</name>
<dbReference type="RefSeq" id="WP_346105812.1">
    <property type="nucleotide sequence ID" value="NZ_BAAAOD010000047.1"/>
</dbReference>
<feature type="compositionally biased region" description="Low complexity" evidence="1">
    <location>
        <begin position="1"/>
        <end position="22"/>
    </location>
</feature>
<evidence type="ECO:0000256" key="1">
    <source>
        <dbReference type="SAM" id="MobiDB-lite"/>
    </source>
</evidence>
<reference evidence="2 3" key="1">
    <citation type="submission" date="2024-03" db="EMBL/GenBank/DDBJ databases">
        <title>Draft genome sequence of Pseudonocardia carboxydivorans JCM 14827.</title>
        <authorList>
            <person name="Duangmal K."/>
        </authorList>
    </citation>
    <scope>NUCLEOTIDE SEQUENCE [LARGE SCALE GENOMIC DNA]</scope>
    <source>
        <strain evidence="2 3">JCM 14827</strain>
    </source>
</reference>
<accession>A0ABU9AB77</accession>
<proteinExistence type="predicted"/>
<organism evidence="2 3">
    <name type="scientific">Pseudonocardia alni subsp. carboxydivorans</name>
    <dbReference type="NCBI Taxonomy" id="415010"/>
    <lineage>
        <taxon>Bacteria</taxon>
        <taxon>Bacillati</taxon>
        <taxon>Actinomycetota</taxon>
        <taxon>Actinomycetes</taxon>
        <taxon>Pseudonocardiales</taxon>
        <taxon>Pseudonocardiaceae</taxon>
        <taxon>Pseudonocardia</taxon>
    </lineage>
</organism>
<protein>
    <submittedName>
        <fullName evidence="2">Uncharacterized protein</fullName>
    </submittedName>
</protein>
<evidence type="ECO:0000313" key="3">
    <source>
        <dbReference type="Proteomes" id="UP001367513"/>
    </source>
</evidence>
<evidence type="ECO:0000313" key="2">
    <source>
        <dbReference type="EMBL" id="MEK6462700.1"/>
    </source>
</evidence>
<dbReference type="EMBL" id="JBBPIX010000001">
    <property type="protein sequence ID" value="MEK6462700.1"/>
    <property type="molecule type" value="Genomic_DNA"/>
</dbReference>